<proteinExistence type="predicted"/>
<dbReference type="PROSITE" id="PS50835">
    <property type="entry name" value="IG_LIKE"/>
    <property type="match status" value="1"/>
</dbReference>
<organism evidence="3 4">
    <name type="scientific">Favolaschia claudopus</name>
    <dbReference type="NCBI Taxonomy" id="2862362"/>
    <lineage>
        <taxon>Eukaryota</taxon>
        <taxon>Fungi</taxon>
        <taxon>Dikarya</taxon>
        <taxon>Basidiomycota</taxon>
        <taxon>Agaricomycotina</taxon>
        <taxon>Agaricomycetes</taxon>
        <taxon>Agaricomycetidae</taxon>
        <taxon>Agaricales</taxon>
        <taxon>Marasmiineae</taxon>
        <taxon>Mycenaceae</taxon>
        <taxon>Favolaschia</taxon>
    </lineage>
</organism>
<accession>A0AAW0DKY6</accession>
<dbReference type="InterPro" id="IPR007110">
    <property type="entry name" value="Ig-like_dom"/>
</dbReference>
<feature type="compositionally biased region" description="Low complexity" evidence="1">
    <location>
        <begin position="173"/>
        <end position="186"/>
    </location>
</feature>
<dbReference type="EMBL" id="JAWWNJ010000007">
    <property type="protein sequence ID" value="KAK7052318.1"/>
    <property type="molecule type" value="Genomic_DNA"/>
</dbReference>
<feature type="region of interest" description="Disordered" evidence="1">
    <location>
        <begin position="105"/>
        <end position="131"/>
    </location>
</feature>
<evidence type="ECO:0000313" key="3">
    <source>
        <dbReference type="EMBL" id="KAK7052318.1"/>
    </source>
</evidence>
<dbReference type="Proteomes" id="UP001362999">
    <property type="component" value="Unassembled WGS sequence"/>
</dbReference>
<protein>
    <recommendedName>
        <fullName evidence="2">Ig-like domain-containing protein</fullName>
    </recommendedName>
</protein>
<evidence type="ECO:0000313" key="4">
    <source>
        <dbReference type="Proteomes" id="UP001362999"/>
    </source>
</evidence>
<feature type="region of interest" description="Disordered" evidence="1">
    <location>
        <begin position="171"/>
        <end position="216"/>
    </location>
</feature>
<name>A0AAW0DKY6_9AGAR</name>
<gene>
    <name evidence="3" type="ORF">R3P38DRAFT_2859722</name>
</gene>
<reference evidence="3 4" key="1">
    <citation type="journal article" date="2024" name="J Genomics">
        <title>Draft genome sequencing and assembly of Favolaschia claudopus CIRM-BRFM 2984 isolated from oak limbs.</title>
        <authorList>
            <person name="Navarro D."/>
            <person name="Drula E."/>
            <person name="Chaduli D."/>
            <person name="Cazenave R."/>
            <person name="Ahrendt S."/>
            <person name="Wang J."/>
            <person name="Lipzen A."/>
            <person name="Daum C."/>
            <person name="Barry K."/>
            <person name="Grigoriev I.V."/>
            <person name="Favel A."/>
            <person name="Rosso M.N."/>
            <person name="Martin F."/>
        </authorList>
    </citation>
    <scope>NUCLEOTIDE SEQUENCE [LARGE SCALE GENOMIC DNA]</scope>
    <source>
        <strain evidence="3 4">CIRM-BRFM 2984</strain>
    </source>
</reference>
<feature type="domain" description="Ig-like" evidence="2">
    <location>
        <begin position="160"/>
        <end position="263"/>
    </location>
</feature>
<dbReference type="AlphaFoldDB" id="A0AAW0DKY6"/>
<sequence length="338" mass="37055">MCCNDTILHTKGRQLDLSITSPPGTCITLQLKFSTCSAHCNVNKQTLLPAPAPVKEHKTPGSGPYVTLEDCTSALCSRPSTLLDLARDYNVAIDEIYSLRTIGQSSGERQFSPPHQMAYPEAPSSPMTISRSVSPSISILAPMSDADWEDDTPDMLSAEPEIKEEEIDQLMESMDSPSSSSCSNTRSPPPSDVTWRQSENETAQATSVQHWQEPTIASERNCIETPGASRTTIETTTSDAALQACEPKEALSYAPYSRRRRVRCPNTSQGCDLTFTRRPDALRHVEGGHCKYGTLTRADCIKLLSKLQCPVCGNVLSRADALRRHRDNGCVGYWIQGS</sequence>
<feature type="compositionally biased region" description="Polar residues" evidence="1">
    <location>
        <begin position="194"/>
        <end position="212"/>
    </location>
</feature>
<comment type="caution">
    <text evidence="3">The sequence shown here is derived from an EMBL/GenBank/DDBJ whole genome shotgun (WGS) entry which is preliminary data.</text>
</comment>
<evidence type="ECO:0000259" key="2">
    <source>
        <dbReference type="PROSITE" id="PS50835"/>
    </source>
</evidence>
<evidence type="ECO:0000256" key="1">
    <source>
        <dbReference type="SAM" id="MobiDB-lite"/>
    </source>
</evidence>
<keyword evidence="4" id="KW-1185">Reference proteome</keyword>